<gene>
    <name evidence="1" type="ORF">DMT42_00455</name>
</gene>
<dbReference type="KEGG" id="sact:DMT42_00455"/>
<reference evidence="1 2" key="1">
    <citation type="submission" date="2018-06" db="EMBL/GenBank/DDBJ databases">
        <title>The complete genome sequence of a nosiheptide producer Streptomyces actuosus ATCC 25421: deducing the ability of producing a new class III lantibiotics.</title>
        <authorList>
            <person name="Liu W."/>
            <person name="Sun F."/>
            <person name="Hu Y."/>
        </authorList>
    </citation>
    <scope>NUCLEOTIDE SEQUENCE [LARGE SCALE GENOMIC DNA]</scope>
    <source>
        <strain evidence="1 2">ATCC 25421</strain>
    </source>
</reference>
<dbReference type="Proteomes" id="UP000247634">
    <property type="component" value="Chromosome"/>
</dbReference>
<sequence length="63" mass="6352">MTAAVVPWCGHRARVRTRTGCLGTRITPSVRAARAGPGGAGGFVAVRGAERGPAIPAARDRGA</sequence>
<evidence type="ECO:0000313" key="1">
    <source>
        <dbReference type="EMBL" id="AWT40963.1"/>
    </source>
</evidence>
<protein>
    <submittedName>
        <fullName evidence="1">Uncharacterized protein</fullName>
    </submittedName>
</protein>
<dbReference type="EMBL" id="CP029788">
    <property type="protein sequence ID" value="AWT40963.1"/>
    <property type="molecule type" value="Genomic_DNA"/>
</dbReference>
<evidence type="ECO:0000313" key="2">
    <source>
        <dbReference type="Proteomes" id="UP000247634"/>
    </source>
</evidence>
<organism evidence="1 2">
    <name type="scientific">Streptomyces actuosus</name>
    <dbReference type="NCBI Taxonomy" id="1885"/>
    <lineage>
        <taxon>Bacteria</taxon>
        <taxon>Bacillati</taxon>
        <taxon>Actinomycetota</taxon>
        <taxon>Actinomycetes</taxon>
        <taxon>Kitasatosporales</taxon>
        <taxon>Streptomycetaceae</taxon>
        <taxon>Streptomyces</taxon>
    </lineage>
</organism>
<name>A0A2U9NUL7_STRAS</name>
<keyword evidence="2" id="KW-1185">Reference proteome</keyword>
<proteinExistence type="predicted"/>
<accession>A0A2U9NUL7</accession>
<dbReference type="AlphaFoldDB" id="A0A2U9NUL7"/>